<dbReference type="InterPro" id="IPR013785">
    <property type="entry name" value="Aldolase_TIM"/>
</dbReference>
<dbReference type="GO" id="GO:0050661">
    <property type="term" value="F:NADP binding"/>
    <property type="evidence" value="ECO:0007669"/>
    <property type="project" value="InterPro"/>
</dbReference>
<gene>
    <name evidence="7" type="ORF">SAMN05421747_1028</name>
</gene>
<evidence type="ECO:0000256" key="4">
    <source>
        <dbReference type="ARBA" id="ARBA00022857"/>
    </source>
</evidence>
<dbReference type="RefSeq" id="WP_090971064.1">
    <property type="nucleotide sequence ID" value="NZ_FOLL01000002.1"/>
</dbReference>
<dbReference type="PANTHER" id="PTHR43303:SF4">
    <property type="entry name" value="NADPH DEHYDROGENASE C23G7.10C-RELATED"/>
    <property type="match status" value="1"/>
</dbReference>
<dbReference type="AlphaFoldDB" id="A0A1I1ETB1"/>
<dbReference type="InterPro" id="IPR001155">
    <property type="entry name" value="OxRdtase_FMN_N"/>
</dbReference>
<keyword evidence="3" id="KW-0288">FMN</keyword>
<accession>A0A1I1ETB1</accession>
<name>A0A1I1ETB1_9SPHI</name>
<dbReference type="InterPro" id="IPR044152">
    <property type="entry name" value="YqjM-like"/>
</dbReference>
<evidence type="ECO:0000256" key="3">
    <source>
        <dbReference type="ARBA" id="ARBA00022643"/>
    </source>
</evidence>
<dbReference type="Gene3D" id="3.20.20.70">
    <property type="entry name" value="Aldolase class I"/>
    <property type="match status" value="1"/>
</dbReference>
<dbReference type="GO" id="GO:0003959">
    <property type="term" value="F:NADPH dehydrogenase activity"/>
    <property type="evidence" value="ECO:0007669"/>
    <property type="project" value="InterPro"/>
</dbReference>
<proteinExistence type="predicted"/>
<keyword evidence="8" id="KW-1185">Reference proteome</keyword>
<evidence type="ECO:0000256" key="2">
    <source>
        <dbReference type="ARBA" id="ARBA00022630"/>
    </source>
</evidence>
<keyword evidence="5" id="KW-0560">Oxidoreductase</keyword>
<feature type="domain" description="NADH:flavin oxidoreductase/NADH oxidase N-terminal" evidence="6">
    <location>
        <begin position="3"/>
        <end position="341"/>
    </location>
</feature>
<evidence type="ECO:0000256" key="1">
    <source>
        <dbReference type="ARBA" id="ARBA00001917"/>
    </source>
</evidence>
<organism evidence="7 8">
    <name type="scientific">Parapedobacter composti</name>
    <dbReference type="NCBI Taxonomy" id="623281"/>
    <lineage>
        <taxon>Bacteria</taxon>
        <taxon>Pseudomonadati</taxon>
        <taxon>Bacteroidota</taxon>
        <taxon>Sphingobacteriia</taxon>
        <taxon>Sphingobacteriales</taxon>
        <taxon>Sphingobacteriaceae</taxon>
        <taxon>Parapedobacter</taxon>
    </lineage>
</organism>
<dbReference type="EMBL" id="FOLL01000002">
    <property type="protein sequence ID" value="SFB90375.1"/>
    <property type="molecule type" value="Genomic_DNA"/>
</dbReference>
<dbReference type="GO" id="GO:0010181">
    <property type="term" value="F:FMN binding"/>
    <property type="evidence" value="ECO:0007669"/>
    <property type="project" value="InterPro"/>
</dbReference>
<dbReference type="STRING" id="623281.SAMN05421747_1028"/>
<reference evidence="7 8" key="1">
    <citation type="submission" date="2016-10" db="EMBL/GenBank/DDBJ databases">
        <authorList>
            <person name="de Groot N.N."/>
        </authorList>
    </citation>
    <scope>NUCLEOTIDE SEQUENCE [LARGE SCALE GENOMIC DNA]</scope>
    <source>
        <strain evidence="7 8">DSM 22900</strain>
    </source>
</reference>
<comment type="cofactor">
    <cofactor evidence="1">
        <name>FMN</name>
        <dbReference type="ChEBI" id="CHEBI:58210"/>
    </cofactor>
</comment>
<sequence>MSSLFSPLAIKSVTLKNRIVVSPMCQYSSVDGFANDWHLVHLGSRAVGGASMIIAEATAVSPEGRISPDDLGIWKDEHIEKLGQITAFIREQQCIPGIQLAHAGRKASTAAPWKGRGKVAENDGGWVPVAPSALAFADNYPMPTALDANGIRKIVSDFTAAAERALRAGFEVVEIHAAHGYLLHQFLSPLSNKRADVYGGSFENRIRLLLEVVEGVKTTWPDELPLFVRISATDWAEGGWDADDSVRLAGILKSAGVDLIDVSTGGLASHQRIPVKPAYQLPFASRIKRETGILTSAVGLITDAIQAEAIVAKGDADVVMMARELLRNPYFPLKAASELNDDTAWPVQYDRAKPSYPK</sequence>
<dbReference type="OrthoDB" id="9772736at2"/>
<dbReference type="SUPFAM" id="SSF51395">
    <property type="entry name" value="FMN-linked oxidoreductases"/>
    <property type="match status" value="1"/>
</dbReference>
<dbReference type="Proteomes" id="UP000199577">
    <property type="component" value="Unassembled WGS sequence"/>
</dbReference>
<evidence type="ECO:0000256" key="5">
    <source>
        <dbReference type="ARBA" id="ARBA00023002"/>
    </source>
</evidence>
<keyword evidence="2" id="KW-0285">Flavoprotein</keyword>
<protein>
    <submittedName>
        <fullName evidence="7">2,4-dienoyl-CoA reductase</fullName>
    </submittedName>
</protein>
<dbReference type="PANTHER" id="PTHR43303">
    <property type="entry name" value="NADPH DEHYDROGENASE C23G7.10C-RELATED"/>
    <property type="match status" value="1"/>
</dbReference>
<evidence type="ECO:0000313" key="8">
    <source>
        <dbReference type="Proteomes" id="UP000199577"/>
    </source>
</evidence>
<evidence type="ECO:0000259" key="6">
    <source>
        <dbReference type="Pfam" id="PF00724"/>
    </source>
</evidence>
<keyword evidence="4" id="KW-0521">NADP</keyword>
<dbReference type="Pfam" id="PF00724">
    <property type="entry name" value="Oxidored_FMN"/>
    <property type="match status" value="1"/>
</dbReference>
<dbReference type="CDD" id="cd02932">
    <property type="entry name" value="OYE_YqiM_FMN"/>
    <property type="match status" value="1"/>
</dbReference>
<evidence type="ECO:0000313" key="7">
    <source>
        <dbReference type="EMBL" id="SFB90375.1"/>
    </source>
</evidence>